<feature type="compositionally biased region" description="Polar residues" evidence="10">
    <location>
        <begin position="2222"/>
        <end position="2235"/>
    </location>
</feature>
<feature type="compositionally biased region" description="Polar residues" evidence="10">
    <location>
        <begin position="2660"/>
        <end position="2669"/>
    </location>
</feature>
<evidence type="ECO:0000256" key="3">
    <source>
        <dbReference type="ARBA" id="ARBA00019618"/>
    </source>
</evidence>
<comment type="subunit">
    <text evidence="9">Component of the Mediator complex.</text>
</comment>
<feature type="compositionally biased region" description="Low complexity" evidence="10">
    <location>
        <begin position="969"/>
        <end position="983"/>
    </location>
</feature>
<dbReference type="GO" id="GO:0016592">
    <property type="term" value="C:mediator complex"/>
    <property type="evidence" value="ECO:0007669"/>
    <property type="project" value="InterPro"/>
</dbReference>
<dbReference type="PANTHER" id="PTHR48249">
    <property type="entry name" value="MEDIATOR OF RNA POLYMERASE II TRANSCRIPTION SUBUNIT 13"/>
    <property type="match status" value="1"/>
</dbReference>
<feature type="domain" description="MID" evidence="12">
    <location>
        <begin position="2063"/>
        <end position="2351"/>
    </location>
</feature>
<feature type="region of interest" description="Disordered" evidence="10">
    <location>
        <begin position="1415"/>
        <end position="1506"/>
    </location>
</feature>
<dbReference type="InterPro" id="IPR051139">
    <property type="entry name" value="Mediator_complx_sub13"/>
</dbReference>
<evidence type="ECO:0000256" key="1">
    <source>
        <dbReference type="ARBA" id="ARBA00004123"/>
    </source>
</evidence>
<feature type="region of interest" description="Disordered" evidence="10">
    <location>
        <begin position="2182"/>
        <end position="2246"/>
    </location>
</feature>
<feature type="compositionally biased region" description="Polar residues" evidence="10">
    <location>
        <begin position="1471"/>
        <end position="1498"/>
    </location>
</feature>
<feature type="compositionally biased region" description="Polar residues" evidence="10">
    <location>
        <begin position="259"/>
        <end position="269"/>
    </location>
</feature>
<evidence type="ECO:0000259" key="12">
    <source>
        <dbReference type="Pfam" id="PF18296"/>
    </source>
</evidence>
<feature type="compositionally biased region" description="Polar residues" evidence="10">
    <location>
        <begin position="812"/>
        <end position="821"/>
    </location>
</feature>
<dbReference type="InterPro" id="IPR041285">
    <property type="entry name" value="MID_MedPIWI"/>
</dbReference>
<dbReference type="EnsemblMetazoa" id="GBRI007259-RA">
    <property type="protein sequence ID" value="GBRI007259-PA"/>
    <property type="gene ID" value="GBRI007259"/>
</dbReference>
<feature type="compositionally biased region" description="Basic and acidic residues" evidence="10">
    <location>
        <begin position="2649"/>
        <end position="2659"/>
    </location>
</feature>
<evidence type="ECO:0000256" key="2">
    <source>
        <dbReference type="ARBA" id="ARBA00009354"/>
    </source>
</evidence>
<comment type="function">
    <text evidence="9">Component of the Mediator complex, a coactivator involved in regulated transcription of nearly all RNA polymerase II-dependent genes. Mediator functions as a bridge to convey information from gene-specific regulatory proteins to the basal RNA polymerase II transcription machinery. Mediator is recruited to promoters by direct interactions with regulatory proteins and serves as a scaffold for the assembly of a functional preinitiation complex with RNA polymerase II and the general transcription factors.</text>
</comment>
<organism evidence="13 14">
    <name type="scientific">Glossina brevipalpis</name>
    <dbReference type="NCBI Taxonomy" id="37001"/>
    <lineage>
        <taxon>Eukaryota</taxon>
        <taxon>Metazoa</taxon>
        <taxon>Ecdysozoa</taxon>
        <taxon>Arthropoda</taxon>
        <taxon>Hexapoda</taxon>
        <taxon>Insecta</taxon>
        <taxon>Pterygota</taxon>
        <taxon>Neoptera</taxon>
        <taxon>Endopterygota</taxon>
        <taxon>Diptera</taxon>
        <taxon>Brachycera</taxon>
        <taxon>Muscomorpha</taxon>
        <taxon>Hippoboscoidea</taxon>
        <taxon>Glossinidae</taxon>
        <taxon>Glossina</taxon>
    </lineage>
</organism>
<dbReference type="Pfam" id="PF06333">
    <property type="entry name" value="Med13_C"/>
    <property type="match status" value="1"/>
</dbReference>
<feature type="compositionally biased region" description="Polar residues" evidence="10">
    <location>
        <begin position="759"/>
        <end position="769"/>
    </location>
</feature>
<feature type="region of interest" description="Disordered" evidence="10">
    <location>
        <begin position="729"/>
        <end position="923"/>
    </location>
</feature>
<dbReference type="Pfam" id="PF18296">
    <property type="entry name" value="MID_MedPIWI"/>
    <property type="match status" value="1"/>
</dbReference>
<proteinExistence type="inferred from homology"/>
<dbReference type="GO" id="GO:0003713">
    <property type="term" value="F:transcription coactivator activity"/>
    <property type="evidence" value="ECO:0007669"/>
    <property type="project" value="TreeGrafter"/>
</dbReference>
<dbReference type="PANTHER" id="PTHR48249:SF3">
    <property type="entry name" value="MEDIATOR OF RNA POLYMERASE II TRANSCRIPTION SUBUNIT 13"/>
    <property type="match status" value="1"/>
</dbReference>
<sequence length="2806" mass="303968">MTHQSHQTNGASLEDCHTNFFALTDLCGIKWRKFVNSERPNASSDPLDDPILRSYSRCMQADILCVWRRIQSTKQDNSDLNALGDEVNNTKVHPPLSLAAAKELWIFWYGEEPDLTELVDAELLRVAANQATWNGTWERGLTYECRSLLFKALHNLMERFVLTKDIVRFGKWFVQPCTSNERIFGRSSQHLSFSFTFFVHGDTVCASIDLREHPAVRPLTKEHLSEAAAAFTTVAASSNNSQDQTSPNNSPVVAEASGENATTNPSGSTMPKPRKVILAPFGMAATLTGNSYKANDPMAEKILEDWASFFPLCNKENSDVPPVVEVISGGHKMYHPSIYVLVTDLDDMEEMEAAASQKGSLGTSSSAEAAALTTLSSVNTVDGLSNVRKPLTETISNKLTINTNQTASAKSLAYMVERLKIDPKKVQNHYDALTSNYTCNTTNTHAPPQAATEMPERAWQDCVTNSLHAQYANATISANCNENVSVIGNGGGSGTGAGDCGGEQQADIKPNTLALLQKQQIWDFVDPTQKAPCICTNTKSLTKVTTTATASALPVSSTHMMAGSSASAVRVSHSSSTFKPYHAFGFASSGSSSSSSNSSSSSSVGNSLAHHILVQLSSNSHIHNNQQLPIASGSSSGHINQSCIPSTEMSKVCTKTNTLLRIHRIPPFHKRHLIKSDGKDYWLIGNNSTNSKITISSSCFIDSNQKQQQTNYPRAALYQNSACTSEITRKQRSLAAQHHHAAAASTPGHGTPLQGANGGASSYSRNSVMDTMPVPSVGSPGTPAPSPHPNSTLSQPTSVPPADQLLAMSPRAPTSVSNLQQPPTPIEHLLDKNTPAPTPTDQNDNKSTTASPYVHPTPSVEPPPSVEGIHNTMGGGGPNLNDNMPTSGLGGTNQPASVGRCTPTIQQQQSSSSQQQQHSHQQQQCGTITVKRFDLQPTLPATVIGFSANVVASTGDVKLESSGLQANPTSSSVTSTSHSTTTLNTILPNNLKRNSSTQSSAGNSVHAMHDFLSLYKPPKICVKDIDSFANDDCLKLDVLYDFTVQDAWSFHTIKRFKPNDLSKPCRIIRTKNLYEGHTHIKPLMPSPRSVYGTQLLAVDSVQATQMASVSGADSSNIMADIPAGLVGIASNNQNASRSANDNSVGPLTTGSSSTASNFFEELDIKTEIMSGMASGTSSISPCKDSKSGIGGNLFTVEGLNPSPNDLEQLFETSSNDECSSVQIHTPPDSNNPSNGCAASNATIDDLKRSTNPAILANSNVAITNSTAGAAVMVALQNCNNSSASSTSAVSSLNNSVGNISGGANIIQAEDLTKMFPTPPSHEQHHPNSSPCQMDIHMTDLSVITNLGPNLDSGLGMLKIKQEYSIELGSPIEEPIEDWSYVYRPPQQAKFVGSSKYAPLTNLPSQTMAPLITPPNCVYKPSWQPTRSTHQQPQQQQQLQQHNQSLQQQQNHQQQQPQHQQHQQLHELLSSAPRTPLQQPRTPLGPMSSSPMHNTVPTPLSSGGGGGGSLLLNQLNCPQAALTNTPPAMQQLMQRAGMSPISPASHVPFPHTSPMMHHQQRQTPIHPPPPYEVAVASPALSSASSTAAYINKQYHSQEPPHTPQSVANLHSVGGPPSVSGVHHPTASLGLFSGAVSNTSANAVTRELPEVSSLIVNILLYDTALNVFRDHNFDSSTVCVCNADSQRIGNIRGADSGAYVPLPGTSFNPSPLTSSATTVGNIRALSAFGAVSSGGGGGGIGSALDSPASLAGAGSSSSTTPSTTTPASNGQQHITGYVDDDSVECTCGFSSVINRRLAYGAGLFYEDELEITGIAEDPGRNKKQSLLTLISSFISKSNGSSGNGVMDKAADQLAYSIFNLLLDQCSIIQTSSSAVHRALQRHRRRLAKRNRQPQSVTAIANVLEYMDANDIISLALEQARLAFDSSRMDVMDQQIIAFSHRKSGSQTILALTGRLNVHKWPYIPVGFSRSNKDIVSTMKSIQPMLQNAFHSKSRSAAGAKDATYTVSGPLTWRQFHRLAGRASGQCEPQPIPSVIVGHDKDWISVAPLAIHYWDKFLLEPYSYARDIVYLVIAPENDYVISKTKTYFKELSTTYEMCKLGKHTLMYGWGGMLTVGQRPPTEKPFTTNLDNWLRTMEDTTLAEKLRLYAHAFQHMLVPYLNRIPNDKTLLNPPDVNVHVASHNNTRLSASGNTSSPMAGTITGLEGSDRGDHTSSTPMEHGDLSQHANADTAGNMNDNKGTDVKPDVKPPLVLGDPLGVGETLEEINPPAIVLYVVEPFTYGSDSPELERLACIAILRMYSELLKSIPDSVKANMNIQIISLESILELGRTRNRKRFSDEIKCLALNIFSQCRRHMVHAQAVKSLTGFGTAANIEAFLKSKDEQNRRPYKMYTPPYILAPIHEKNDKTDFSRAASGGMRGSPNEQKYSVMYCNYCMSEDQSWLLATVTDDRGEMLEKVCINIDVPNRTRRRKAPARRIGLSKLMDYILGLISQTTQTWRLVIGRIGRIGHSELKSWSALLSKQNLQKATKQLKDMCKQCQLMYPPSILSACLVTLEPDAKLRVMPDQFTPDERFSQISIQNPLSTPQDVTCTHILVFPTSAVCLSFTRQFQNEPQVDLDNDFLNFEEDENEAFADTDLDDLLIWENRGISDHNSPDRMEDNRSWQSAGGNNFNSAQQQDVEEVGSINQQPLAVGYLVSTAPTGRMPTWFWAACPHLEDVCPVFLKTALHLHVPNIQTTDDILNSTNAHSSATDHPLDSTLTADVLRYVLEGYNALSWLALDSNTHDRLSCLPINVQTLMDLYYLTAAIA</sequence>
<feature type="region of interest" description="Disordered" evidence="10">
    <location>
        <begin position="1212"/>
        <end position="1237"/>
    </location>
</feature>
<keyword evidence="7 9" id="KW-0804">Transcription</keyword>
<feature type="compositionally biased region" description="Polar residues" evidence="10">
    <location>
        <begin position="242"/>
        <end position="251"/>
    </location>
</feature>
<feature type="compositionally biased region" description="Low complexity" evidence="10">
    <location>
        <begin position="906"/>
        <end position="923"/>
    </location>
</feature>
<evidence type="ECO:0000313" key="13">
    <source>
        <dbReference type="EnsemblMetazoa" id="GBRI007259-PA"/>
    </source>
</evidence>
<keyword evidence="8 9" id="KW-0539">Nucleus</keyword>
<reference evidence="13" key="2">
    <citation type="submission" date="2020-05" db="UniProtKB">
        <authorList>
            <consortium name="EnsemblMetazoa"/>
        </authorList>
    </citation>
    <scope>IDENTIFICATION</scope>
    <source>
        <strain evidence="13">IAEA</strain>
    </source>
</reference>
<feature type="compositionally biased region" description="Polar residues" evidence="10">
    <location>
        <begin position="839"/>
        <end position="851"/>
    </location>
</feature>
<feature type="region of interest" description="Disordered" evidence="10">
    <location>
        <begin position="961"/>
        <end position="983"/>
    </location>
</feature>
<evidence type="ECO:0000313" key="14">
    <source>
        <dbReference type="Proteomes" id="UP000091820"/>
    </source>
</evidence>
<dbReference type="VEuPathDB" id="VectorBase:GBRI007259"/>
<comment type="similarity">
    <text evidence="2 9">Belongs to the Mediator complex subunit 13 family.</text>
</comment>
<name>A0A1A9W5S5_9MUSC</name>
<feature type="region of interest" description="Disordered" evidence="10">
    <location>
        <begin position="1749"/>
        <end position="1773"/>
    </location>
</feature>
<protein>
    <recommendedName>
        <fullName evidence="3 9">Mediator of RNA polymerase II transcription subunit 13</fullName>
    </recommendedName>
</protein>
<accession>A0A1A9W5S5</accession>
<feature type="region of interest" description="Disordered" evidence="10">
    <location>
        <begin position="2649"/>
        <end position="2669"/>
    </location>
</feature>
<evidence type="ECO:0000256" key="6">
    <source>
        <dbReference type="ARBA" id="ARBA00023159"/>
    </source>
</evidence>
<dbReference type="STRING" id="37001.A0A1A9W5S5"/>
<keyword evidence="6 9" id="KW-0010">Activator</keyword>
<evidence type="ECO:0000256" key="9">
    <source>
        <dbReference type="RuleBase" id="RU364134"/>
    </source>
</evidence>
<feature type="compositionally biased region" description="Polar residues" evidence="10">
    <location>
        <begin position="880"/>
        <end position="896"/>
    </location>
</feature>
<evidence type="ECO:0000256" key="7">
    <source>
        <dbReference type="ARBA" id="ARBA00023163"/>
    </source>
</evidence>
<reference evidence="14" key="1">
    <citation type="submission" date="2014-03" db="EMBL/GenBank/DDBJ databases">
        <authorList>
            <person name="Aksoy S."/>
            <person name="Warren W."/>
            <person name="Wilson R.K."/>
        </authorList>
    </citation>
    <scope>NUCLEOTIDE SEQUENCE [LARGE SCALE GENOMIC DNA]</scope>
    <source>
        <strain evidence="14">IAEA</strain>
    </source>
</reference>
<evidence type="ECO:0000256" key="8">
    <source>
        <dbReference type="ARBA" id="ARBA00023242"/>
    </source>
</evidence>
<keyword evidence="4 9" id="KW-0678">Repressor</keyword>
<dbReference type="InterPro" id="IPR009401">
    <property type="entry name" value="Med13_C"/>
</dbReference>
<comment type="subcellular location">
    <subcellularLocation>
        <location evidence="1 9">Nucleus</location>
    </subcellularLocation>
</comment>
<evidence type="ECO:0000259" key="11">
    <source>
        <dbReference type="Pfam" id="PF06333"/>
    </source>
</evidence>
<feature type="compositionally biased region" description="Low complexity" evidence="10">
    <location>
        <begin position="1429"/>
        <end position="1462"/>
    </location>
</feature>
<feature type="compositionally biased region" description="Low complexity" evidence="10">
    <location>
        <begin position="1749"/>
        <end position="1766"/>
    </location>
</feature>
<feature type="domain" description="Mediator complex subunit Med13 C-terminal" evidence="11">
    <location>
        <begin position="2389"/>
        <end position="2795"/>
    </location>
</feature>
<feature type="compositionally biased region" description="Polar residues" evidence="10">
    <location>
        <begin position="2182"/>
        <end position="2194"/>
    </location>
</feature>
<evidence type="ECO:0000256" key="10">
    <source>
        <dbReference type="SAM" id="MobiDB-lite"/>
    </source>
</evidence>
<dbReference type="GO" id="GO:0045944">
    <property type="term" value="P:positive regulation of transcription by RNA polymerase II"/>
    <property type="evidence" value="ECO:0007669"/>
    <property type="project" value="TreeGrafter"/>
</dbReference>
<evidence type="ECO:0000256" key="5">
    <source>
        <dbReference type="ARBA" id="ARBA00023015"/>
    </source>
</evidence>
<feature type="region of interest" description="Disordered" evidence="10">
    <location>
        <begin position="235"/>
        <end position="273"/>
    </location>
</feature>
<keyword evidence="14" id="KW-1185">Reference proteome</keyword>
<dbReference type="Proteomes" id="UP000091820">
    <property type="component" value="Unassembled WGS sequence"/>
</dbReference>
<keyword evidence="5 9" id="KW-0805">Transcription regulation</keyword>
<evidence type="ECO:0000256" key="4">
    <source>
        <dbReference type="ARBA" id="ARBA00022491"/>
    </source>
</evidence>